<dbReference type="PANTHER" id="PTHR30293">
    <property type="entry name" value="TRANSCRIPTIONAL REGULATORY PROTEIN NAC-RELATED"/>
    <property type="match status" value="1"/>
</dbReference>
<dbReference type="InterPro" id="IPR036390">
    <property type="entry name" value="WH_DNA-bd_sf"/>
</dbReference>
<reference evidence="7 9" key="2">
    <citation type="submission" date="2020-08" db="EMBL/GenBank/DDBJ databases">
        <title>Genomic Encyclopedia of Type Strains, Phase IV (KMG-V): Genome sequencing to study the core and pangenomes of soil and plant-associated prokaryotes.</title>
        <authorList>
            <person name="Whitman W."/>
        </authorList>
    </citation>
    <scope>NUCLEOTIDE SEQUENCE [LARGE SCALE GENOMIC DNA]</scope>
    <source>
        <strain evidence="7 9">JPY162</strain>
    </source>
</reference>
<keyword evidence="10" id="KW-1185">Reference proteome</keyword>
<dbReference type="EMBL" id="JACHDE010000013">
    <property type="protein sequence ID" value="MBB5403505.1"/>
    <property type="molecule type" value="Genomic_DNA"/>
</dbReference>
<dbReference type="EMBL" id="VOMC01000037">
    <property type="protein sequence ID" value="NVI07708.1"/>
    <property type="molecule type" value="Genomic_DNA"/>
</dbReference>
<dbReference type="Gene3D" id="1.10.10.10">
    <property type="entry name" value="Winged helix-like DNA-binding domain superfamily/Winged helix DNA-binding domain"/>
    <property type="match status" value="1"/>
</dbReference>
<dbReference type="SUPFAM" id="SSF53850">
    <property type="entry name" value="Periplasmic binding protein-like II"/>
    <property type="match status" value="1"/>
</dbReference>
<accession>A0A7W8LAK2</accession>
<proteinExistence type="inferred from homology"/>
<dbReference type="AlphaFoldDB" id="A0A7W8LAK2"/>
<comment type="similarity">
    <text evidence="1">Belongs to the LysR transcriptional regulatory family.</text>
</comment>
<dbReference type="GO" id="GO:0003700">
    <property type="term" value="F:DNA-binding transcription factor activity"/>
    <property type="evidence" value="ECO:0007669"/>
    <property type="project" value="InterPro"/>
</dbReference>
<dbReference type="GO" id="GO:0003677">
    <property type="term" value="F:DNA binding"/>
    <property type="evidence" value="ECO:0007669"/>
    <property type="project" value="UniProtKB-KW"/>
</dbReference>
<dbReference type="PANTHER" id="PTHR30293:SF0">
    <property type="entry name" value="NITROGEN ASSIMILATION REGULATORY PROTEIN NAC"/>
    <property type="match status" value="1"/>
</dbReference>
<keyword evidence="2" id="KW-0805">Transcription regulation</keyword>
<dbReference type="InterPro" id="IPR005119">
    <property type="entry name" value="LysR_subst-bd"/>
</dbReference>
<dbReference type="GO" id="GO:2000142">
    <property type="term" value="P:regulation of DNA-templated transcription initiation"/>
    <property type="evidence" value="ECO:0007669"/>
    <property type="project" value="TreeGrafter"/>
</dbReference>
<evidence type="ECO:0000256" key="1">
    <source>
        <dbReference type="ARBA" id="ARBA00009437"/>
    </source>
</evidence>
<dbReference type="Proteomes" id="UP000592820">
    <property type="component" value="Unassembled WGS sequence"/>
</dbReference>
<comment type="caution">
    <text evidence="7">The sequence shown here is derived from an EMBL/GenBank/DDBJ whole genome shotgun (WGS) entry which is preliminary data.</text>
</comment>
<dbReference type="RefSeq" id="WP_176125534.1">
    <property type="nucleotide sequence ID" value="NZ_JACHDE010000013.1"/>
</dbReference>
<evidence type="ECO:0000256" key="2">
    <source>
        <dbReference type="ARBA" id="ARBA00023015"/>
    </source>
</evidence>
<gene>
    <name evidence="8" type="ORF">FSB64_28940</name>
    <name evidence="7" type="ORF">HDG41_005593</name>
</gene>
<evidence type="ECO:0000256" key="3">
    <source>
        <dbReference type="ARBA" id="ARBA00023125"/>
    </source>
</evidence>
<evidence type="ECO:0000256" key="5">
    <source>
        <dbReference type="ARBA" id="ARBA00023163"/>
    </source>
</evidence>
<dbReference type="PROSITE" id="PS50931">
    <property type="entry name" value="HTH_LYSR"/>
    <property type="match status" value="1"/>
</dbReference>
<keyword evidence="4" id="KW-0010">Activator</keyword>
<dbReference type="Proteomes" id="UP000821598">
    <property type="component" value="Unassembled WGS sequence"/>
</dbReference>
<dbReference type="SUPFAM" id="SSF46785">
    <property type="entry name" value="Winged helix' DNA-binding domain"/>
    <property type="match status" value="1"/>
</dbReference>
<dbReference type="Pfam" id="PF03466">
    <property type="entry name" value="LysR_substrate"/>
    <property type="match status" value="1"/>
</dbReference>
<dbReference type="FunFam" id="1.10.10.10:FF:000001">
    <property type="entry name" value="LysR family transcriptional regulator"/>
    <property type="match status" value="1"/>
</dbReference>
<dbReference type="InterPro" id="IPR036388">
    <property type="entry name" value="WH-like_DNA-bd_sf"/>
</dbReference>
<reference evidence="8 10" key="1">
    <citation type="submission" date="2019-08" db="EMBL/GenBank/DDBJ databases">
        <title>Paraburkholderia simonii sp. nov. and P. youngii sp. nov. Brazilian and Mexican Mimosa-associated rhizobia.</title>
        <authorList>
            <person name="Mavima L."/>
            <person name="Beukes C.W."/>
            <person name="Palmer M."/>
            <person name="De Meyer S.E."/>
            <person name="James E.K."/>
            <person name="Maluk M."/>
            <person name="Avontuur J.R."/>
            <person name="Chan W.Y."/>
            <person name="Venter S.N."/>
            <person name="Steenkamp E.T."/>
        </authorList>
    </citation>
    <scope>NUCLEOTIDE SEQUENCE [LARGE SCALE GENOMIC DNA]</scope>
    <source>
        <strain evidence="8 10">JPY454</strain>
    </source>
</reference>
<dbReference type="Gene3D" id="3.40.190.290">
    <property type="match status" value="1"/>
</dbReference>
<feature type="domain" description="HTH lysR-type" evidence="6">
    <location>
        <begin position="1"/>
        <end position="58"/>
    </location>
</feature>
<evidence type="ECO:0000313" key="10">
    <source>
        <dbReference type="Proteomes" id="UP000821598"/>
    </source>
</evidence>
<evidence type="ECO:0000256" key="4">
    <source>
        <dbReference type="ARBA" id="ARBA00023159"/>
    </source>
</evidence>
<evidence type="ECO:0000313" key="7">
    <source>
        <dbReference type="EMBL" id="MBB5403505.1"/>
    </source>
</evidence>
<dbReference type="InterPro" id="IPR000847">
    <property type="entry name" value="LysR_HTH_N"/>
</dbReference>
<keyword evidence="3" id="KW-0238">DNA-binding</keyword>
<protein>
    <submittedName>
        <fullName evidence="7">LysR family tcuABC transcriptional regulator</fullName>
    </submittedName>
    <submittedName>
        <fullName evidence="8">LysR family transcriptional regulator</fullName>
    </submittedName>
</protein>
<sequence length="321" mass="34355">MELRQLRYFLSVVEHGSMGKAALELGVVTSALSQQISRLEGELSTRLLQRTSSGVVPTDAGLAFWRQAQLALRHIDDAALAARAARLSGHVSVGMAPSTASVLGVPFMQAMRARYPDVRLRIVESLSGYLASMLSARQIDLAVLFRPEPAQRWSVVSLLDERLFVIGRHELEGMPSGASVRLGQLGKLPLVLPSGAHGLRSLLSAAFKRAKYEPNIAAEVDGLALLMDVVRSGIAATIQPGAALARPENAVLASVPVSESFAVRPNMIASISDDELSPAGLAARVVLADVARELVREGRWPGARLRQSEGFTKTEGLLTAR</sequence>
<evidence type="ECO:0000313" key="9">
    <source>
        <dbReference type="Proteomes" id="UP000592820"/>
    </source>
</evidence>
<evidence type="ECO:0000313" key="8">
    <source>
        <dbReference type="EMBL" id="NVI07708.1"/>
    </source>
</evidence>
<keyword evidence="5" id="KW-0804">Transcription</keyword>
<organism evidence="7 9">
    <name type="scientific">Paraburkholderia youngii</name>
    <dbReference type="NCBI Taxonomy" id="2782701"/>
    <lineage>
        <taxon>Bacteria</taxon>
        <taxon>Pseudomonadati</taxon>
        <taxon>Pseudomonadota</taxon>
        <taxon>Betaproteobacteria</taxon>
        <taxon>Burkholderiales</taxon>
        <taxon>Burkholderiaceae</taxon>
        <taxon>Paraburkholderia</taxon>
    </lineage>
</organism>
<name>A0A7W8LAK2_9BURK</name>
<dbReference type="Pfam" id="PF00126">
    <property type="entry name" value="HTH_1"/>
    <property type="match status" value="1"/>
</dbReference>
<evidence type="ECO:0000259" key="6">
    <source>
        <dbReference type="PROSITE" id="PS50931"/>
    </source>
</evidence>